<dbReference type="InterPro" id="IPR003961">
    <property type="entry name" value="FN3_dom"/>
</dbReference>
<gene>
    <name evidence="9" type="ORF">DKM44_03110</name>
</gene>
<evidence type="ECO:0000259" key="8">
    <source>
        <dbReference type="PROSITE" id="PS50853"/>
    </source>
</evidence>
<dbReference type="InterPro" id="IPR013783">
    <property type="entry name" value="Ig-like_fold"/>
</dbReference>
<dbReference type="PANTHER" id="PTHR10357:SF215">
    <property type="entry name" value="ALPHA-AMYLASE 1"/>
    <property type="match status" value="1"/>
</dbReference>
<dbReference type="PROSITE" id="PS51257">
    <property type="entry name" value="PROKAR_LIPOPROTEIN"/>
    <property type="match status" value="1"/>
</dbReference>
<dbReference type="Proteomes" id="UP000245368">
    <property type="component" value="Chromosome"/>
</dbReference>
<dbReference type="GO" id="GO:0005975">
    <property type="term" value="P:carbohydrate metabolic process"/>
    <property type="evidence" value="ECO:0007669"/>
    <property type="project" value="InterPro"/>
</dbReference>
<comment type="cofactor">
    <cofactor evidence="1">
        <name>Ca(2+)</name>
        <dbReference type="ChEBI" id="CHEBI:29108"/>
    </cofactor>
</comment>
<dbReference type="SUPFAM" id="SSF49344">
    <property type="entry name" value="CBD9-like"/>
    <property type="match status" value="1"/>
</dbReference>
<protein>
    <submittedName>
        <fullName evidence="9">Alpha-amylase</fullName>
    </submittedName>
</protein>
<feature type="domain" description="Fibronectin type-III" evidence="8">
    <location>
        <begin position="533"/>
        <end position="635"/>
    </location>
</feature>
<dbReference type="Gene3D" id="2.60.40.10">
    <property type="entry name" value="Immunoglobulins"/>
    <property type="match status" value="1"/>
</dbReference>
<dbReference type="InterPro" id="IPR006046">
    <property type="entry name" value="Alpha_amylase"/>
</dbReference>
<dbReference type="Gene3D" id="3.20.20.80">
    <property type="entry name" value="Glycosidases"/>
    <property type="match status" value="1"/>
</dbReference>
<evidence type="ECO:0000313" key="10">
    <source>
        <dbReference type="Proteomes" id="UP000245368"/>
    </source>
</evidence>
<dbReference type="PROSITE" id="PS50853">
    <property type="entry name" value="FN3"/>
    <property type="match status" value="1"/>
</dbReference>
<dbReference type="Gene3D" id="2.60.40.1180">
    <property type="entry name" value="Golgi alpha-mannosidase II"/>
    <property type="match status" value="1"/>
</dbReference>
<comment type="similarity">
    <text evidence="2 5">Belongs to the glycosyl hydrolase 13 family.</text>
</comment>
<sequence>MKKFLPGRHLGAAAVVTAALSSCNLSTAPAASLTRRPWQDEVIYFALTDRFSNGDASNDNGAGRPGDAADKTNPLGWHGGDFKGLSAKINQGYFKALGVSAIWVSPVVVQVPAIPVGDGPNKGKLFAPFHGYWAQDFKAIDPHFGSLDDFKALIATAHKHNIKIIQDIVLNHAGYGANLVTQHPEWFHTQAECDASGNQRTDCPLAGLPDFKQELPAVTAFLNDFARYWRSETAIDGFRIDTMQHVPDSYWQQFFAAGGAGDASKFWSVGEVFNFDPKFLANYLKLGSPSVFDFPLYGAINDQLSSGSGNLAALGDVFAQDGAYPDASRLTTFVDNHDVTRFVTQVTNKGGTAQEARERLDLALSLIYTARGTPSVYQGTEDAMPGKGDPYNYPLGEGNREDMTFPASPVLAPRLLALAQARASYPALRRGRQQELYRSQSLYAFRRVGTDAASGAAAPVVVVLNGSNAAVDLGALGGIPLLGTFEGSVKEITGRSSTLSVSGGKLVGSVPARSALILSGAAGSGSGAGAIINPALPEVASPGARAGDGAVGLNWTPSVSAAVSGYRIYLKEGGAAERQLNFAPIAAGTGSYVVRGLNNGSAYTFRIVTVDALGKESRGVSVSATPSAAATTKVTFTVDARSQGNGPIELRRFDTGAQLTYPMTQGERGIWKTTIDLPLYRDITFKFGNNGAGAKNSGYEGPNQPDRKLNTGLSTSYTGTYDFISVPVPTSSLSGRVTSGGTPVAGALLSASGGGANPDLNYALSFSDGSFTVLTSPGAQKLDVTRDGFTSLSRDVSAPASDLNIELPRPVSTTKYVIDGDLGDWSAAPLTLSSPAAGVFGDNNNWLSLKADSDDTYLYLAYTYKVDNNKAILYLDVKDGGASKADNLDAWKQAATFNAALPDFFLARYNNQAPELRRIDSDTATTLVAGSQYQVASSGSLPNQTVEVAIPWSALGLSGKPAGGTKLYGGIFGGDGYGAGDIVPDAGSTPPGANTIGSDAEQRKVTFQDPLILP</sequence>
<dbReference type="PANTHER" id="PTHR10357">
    <property type="entry name" value="ALPHA-AMYLASE FAMILY MEMBER"/>
    <property type="match status" value="1"/>
</dbReference>
<dbReference type="Gene3D" id="2.60.40.1190">
    <property type="match status" value="1"/>
</dbReference>
<dbReference type="PRINTS" id="PR00110">
    <property type="entry name" value="ALPHAAMYLASE"/>
</dbReference>
<dbReference type="GO" id="GO:0046872">
    <property type="term" value="F:metal ion binding"/>
    <property type="evidence" value="ECO:0007669"/>
    <property type="project" value="UniProtKB-KW"/>
</dbReference>
<dbReference type="SUPFAM" id="SSF51445">
    <property type="entry name" value="(Trans)glycosidases"/>
    <property type="match status" value="1"/>
</dbReference>
<feature type="region of interest" description="Disordered" evidence="6">
    <location>
        <begin position="982"/>
        <end position="1001"/>
    </location>
</feature>
<dbReference type="RefSeq" id="WP_109825343.1">
    <property type="nucleotide sequence ID" value="NZ_CP029494.1"/>
</dbReference>
<organism evidence="9 10">
    <name type="scientific">Deinococcus irradiatisoli</name>
    <dbReference type="NCBI Taxonomy" id="2202254"/>
    <lineage>
        <taxon>Bacteria</taxon>
        <taxon>Thermotogati</taxon>
        <taxon>Deinococcota</taxon>
        <taxon>Deinococci</taxon>
        <taxon>Deinococcales</taxon>
        <taxon>Deinococcaceae</taxon>
        <taxon>Deinococcus</taxon>
    </lineage>
</organism>
<evidence type="ECO:0000256" key="5">
    <source>
        <dbReference type="RuleBase" id="RU003615"/>
    </source>
</evidence>
<evidence type="ECO:0000256" key="6">
    <source>
        <dbReference type="SAM" id="MobiDB-lite"/>
    </source>
</evidence>
<feature type="chain" id="PRO_5016388384" evidence="7">
    <location>
        <begin position="28"/>
        <end position="1014"/>
    </location>
</feature>
<name>A0A2Z3JG53_9DEIO</name>
<keyword evidence="3" id="KW-0479">Metal-binding</keyword>
<reference evidence="9 10" key="1">
    <citation type="submission" date="2018-05" db="EMBL/GenBank/DDBJ databases">
        <title>Complete Genome Sequence of Deinococcus sp. strain 17bor-2.</title>
        <authorList>
            <person name="Srinivasan S."/>
        </authorList>
    </citation>
    <scope>NUCLEOTIDE SEQUENCE [LARGE SCALE GENOMIC DNA]</scope>
    <source>
        <strain evidence="9 10">17bor-2</strain>
    </source>
</reference>
<dbReference type="SUPFAM" id="SSF49265">
    <property type="entry name" value="Fibronectin type III"/>
    <property type="match status" value="1"/>
</dbReference>
<dbReference type="InterPro" id="IPR036116">
    <property type="entry name" value="FN3_sf"/>
</dbReference>
<dbReference type="InterPro" id="IPR017853">
    <property type="entry name" value="GH"/>
</dbReference>
<dbReference type="OrthoDB" id="53578at2"/>
<feature type="signal peptide" evidence="7">
    <location>
        <begin position="1"/>
        <end position="27"/>
    </location>
</feature>
<dbReference type="CDD" id="cd00063">
    <property type="entry name" value="FN3"/>
    <property type="match status" value="1"/>
</dbReference>
<dbReference type="EMBL" id="CP029494">
    <property type="protein sequence ID" value="AWN22350.1"/>
    <property type="molecule type" value="Genomic_DNA"/>
</dbReference>
<keyword evidence="4 7" id="KW-0732">Signal</keyword>
<proteinExistence type="inferred from homology"/>
<dbReference type="GO" id="GO:0004556">
    <property type="term" value="F:alpha-amylase activity"/>
    <property type="evidence" value="ECO:0007669"/>
    <property type="project" value="InterPro"/>
</dbReference>
<dbReference type="InterPro" id="IPR006047">
    <property type="entry name" value="GH13_cat_dom"/>
</dbReference>
<dbReference type="AlphaFoldDB" id="A0A2Z3JG53"/>
<keyword evidence="10" id="KW-1185">Reference proteome</keyword>
<evidence type="ECO:0000313" key="9">
    <source>
        <dbReference type="EMBL" id="AWN22350.1"/>
    </source>
</evidence>
<accession>A0A2Z3JG53</accession>
<evidence type="ECO:0000256" key="1">
    <source>
        <dbReference type="ARBA" id="ARBA00001913"/>
    </source>
</evidence>
<evidence type="ECO:0000256" key="3">
    <source>
        <dbReference type="ARBA" id="ARBA00022723"/>
    </source>
</evidence>
<dbReference type="Pfam" id="PF00041">
    <property type="entry name" value="fn3"/>
    <property type="match status" value="1"/>
</dbReference>
<dbReference type="InterPro" id="IPR013780">
    <property type="entry name" value="Glyco_hydro_b"/>
</dbReference>
<dbReference type="KEGG" id="dez:DKM44_03110"/>
<evidence type="ECO:0000256" key="2">
    <source>
        <dbReference type="ARBA" id="ARBA00008061"/>
    </source>
</evidence>
<dbReference type="SMART" id="SM00642">
    <property type="entry name" value="Aamy"/>
    <property type="match status" value="1"/>
</dbReference>
<evidence type="ECO:0000256" key="7">
    <source>
        <dbReference type="SAM" id="SignalP"/>
    </source>
</evidence>
<evidence type="ECO:0000256" key="4">
    <source>
        <dbReference type="ARBA" id="ARBA00022729"/>
    </source>
</evidence>
<dbReference type="Pfam" id="PF00128">
    <property type="entry name" value="Alpha-amylase"/>
    <property type="match status" value="2"/>
</dbReference>